<feature type="compositionally biased region" description="Acidic residues" evidence="6">
    <location>
        <begin position="1"/>
        <end position="10"/>
    </location>
</feature>
<feature type="transmembrane region" description="Helical" evidence="5">
    <location>
        <begin position="85"/>
        <end position="117"/>
    </location>
</feature>
<evidence type="ECO:0000256" key="5">
    <source>
        <dbReference type="RuleBase" id="RU363107"/>
    </source>
</evidence>
<evidence type="ECO:0000256" key="1">
    <source>
        <dbReference type="ARBA" id="ARBA00004141"/>
    </source>
</evidence>
<comment type="caution">
    <text evidence="5">Lacks conserved residue(s) required for the propagation of feature annotation.</text>
</comment>
<dbReference type="InterPro" id="IPR004895">
    <property type="entry name" value="Prenylated_rab_accept_PRA1"/>
</dbReference>
<name>A0A0H5R1R9_9EUKA</name>
<comment type="subcellular location">
    <subcellularLocation>
        <location evidence="1 5">Membrane</location>
        <topology evidence="1 5">Multi-pass membrane protein</topology>
    </subcellularLocation>
</comment>
<sequence>MAVEDSDDSNGESPERNVQFRSRVHQMSDESPATVLRNISSRINTIQIRDWNEFSQITAFSIPKITVDALQRRLVLNGLYFQANYAMIFLTGIFFVCIARPMFAVALFVFAAFFIYMKCHYAHLPGISIEKLQATVATVALILFLYFGGTSLWSALVLSLFATAVHAVFYVPKMKSTTIGVKELWKNSDSVFAKFGDPVFDVENPNVGESPFPAFNKGGELFKRV</sequence>
<reference evidence="7" key="1">
    <citation type="submission" date="2015-04" db="EMBL/GenBank/DDBJ databases">
        <title>The genome sequence of the plant pathogenic Rhizarian Plasmodiophora brassicae reveals insights in its biotrophic life cycle and the origin of chitin synthesis.</title>
        <authorList>
            <person name="Schwelm A."/>
            <person name="Fogelqvist J."/>
            <person name="Knaust A."/>
            <person name="Julke S."/>
            <person name="Lilja T."/>
            <person name="Dhandapani V."/>
            <person name="Bonilla-Rosso G."/>
            <person name="Karlsson M."/>
            <person name="Shevchenko A."/>
            <person name="Choi S.R."/>
            <person name="Kim H.G."/>
            <person name="Park J.Y."/>
            <person name="Lim Y.P."/>
            <person name="Ludwig-Muller J."/>
            <person name="Dixelius C."/>
        </authorList>
    </citation>
    <scope>NUCLEOTIDE SEQUENCE</scope>
    <source>
        <tissue evidence="7">Potato root galls</tissue>
    </source>
</reference>
<comment type="similarity">
    <text evidence="5">Belongs to the PRA1 family.</text>
</comment>
<evidence type="ECO:0000256" key="3">
    <source>
        <dbReference type="ARBA" id="ARBA00022989"/>
    </source>
</evidence>
<dbReference type="PANTHER" id="PTHR19317">
    <property type="entry name" value="PRENYLATED RAB ACCEPTOR 1-RELATED"/>
    <property type="match status" value="1"/>
</dbReference>
<evidence type="ECO:0000256" key="4">
    <source>
        <dbReference type="ARBA" id="ARBA00023136"/>
    </source>
</evidence>
<dbReference type="PANTHER" id="PTHR19317:SF0">
    <property type="entry name" value="PRENYLATED RAB ACCEPTOR PROTEIN 1"/>
    <property type="match status" value="1"/>
</dbReference>
<proteinExistence type="inferred from homology"/>
<keyword evidence="3 5" id="KW-1133">Transmembrane helix</keyword>
<dbReference type="AlphaFoldDB" id="A0A0H5R1R9"/>
<dbReference type="Pfam" id="PF03208">
    <property type="entry name" value="PRA1"/>
    <property type="match status" value="1"/>
</dbReference>
<evidence type="ECO:0000256" key="2">
    <source>
        <dbReference type="ARBA" id="ARBA00022692"/>
    </source>
</evidence>
<keyword evidence="4 5" id="KW-0472">Membrane</keyword>
<dbReference type="GO" id="GO:0016020">
    <property type="term" value="C:membrane"/>
    <property type="evidence" value="ECO:0007669"/>
    <property type="project" value="UniProtKB-SubCell"/>
</dbReference>
<dbReference type="EMBL" id="HACM01001312">
    <property type="protein sequence ID" value="CRZ01754.1"/>
    <property type="molecule type" value="Transcribed_RNA"/>
</dbReference>
<protein>
    <recommendedName>
        <fullName evidence="5">PRA1 family protein</fullName>
    </recommendedName>
</protein>
<feature type="region of interest" description="Disordered" evidence="6">
    <location>
        <begin position="1"/>
        <end position="26"/>
    </location>
</feature>
<evidence type="ECO:0000256" key="6">
    <source>
        <dbReference type="SAM" id="MobiDB-lite"/>
    </source>
</evidence>
<dbReference type="GO" id="GO:0005794">
    <property type="term" value="C:Golgi apparatus"/>
    <property type="evidence" value="ECO:0007669"/>
    <property type="project" value="TreeGrafter"/>
</dbReference>
<keyword evidence="2 5" id="KW-0812">Transmembrane</keyword>
<accession>A0A0H5R1R9</accession>
<evidence type="ECO:0000313" key="7">
    <source>
        <dbReference type="EMBL" id="CRZ01754.1"/>
    </source>
</evidence>
<organism evidence="7">
    <name type="scientific">Spongospora subterranea</name>
    <dbReference type="NCBI Taxonomy" id="70186"/>
    <lineage>
        <taxon>Eukaryota</taxon>
        <taxon>Sar</taxon>
        <taxon>Rhizaria</taxon>
        <taxon>Endomyxa</taxon>
        <taxon>Phytomyxea</taxon>
        <taxon>Plasmodiophorida</taxon>
        <taxon>Plasmodiophoridae</taxon>
        <taxon>Spongospora</taxon>
    </lineage>
</organism>